<feature type="transmembrane region" description="Helical" evidence="2">
    <location>
        <begin position="111"/>
        <end position="129"/>
    </location>
</feature>
<dbReference type="AlphaFoldDB" id="A0A1G2ARM8"/>
<evidence type="ECO:0000256" key="2">
    <source>
        <dbReference type="SAM" id="Phobius"/>
    </source>
</evidence>
<dbReference type="EMBL" id="MHKB01000013">
    <property type="protein sequence ID" value="OGY78680.1"/>
    <property type="molecule type" value="Genomic_DNA"/>
</dbReference>
<proteinExistence type="predicted"/>
<comment type="caution">
    <text evidence="3">The sequence shown here is derived from an EMBL/GenBank/DDBJ whole genome shotgun (WGS) entry which is preliminary data.</text>
</comment>
<sequence>MNNSKENSQEHNSFDSPEAVRDEFVQLLNEYIDDLEQDRSSHVFEKLAVLPVSEIEKKEFLELLQTARTFGLRKERMQVSRDFAEHGLQEMLVKIPKKPAVKKERKWNHTVLFFGAVSATVALFAIALVKNTYQHFGTTVNQIVRYIYVENTSQNAGEETTKEKSEGIENANQNIEQPKEAAENKAERKEGEENEEIKQPETPKTEEQTQNQTEDQTNVHNAENNEAEQETEQEQQREPSKNTNTTVRTAGVDENFLILSADVTKQIEQFEATTTAWQMLEDAAALEPYIQDIKSLDSGDE</sequence>
<reference evidence="3 4" key="1">
    <citation type="journal article" date="2016" name="Nat. Commun.">
        <title>Thousands of microbial genomes shed light on interconnected biogeochemical processes in an aquifer system.</title>
        <authorList>
            <person name="Anantharaman K."/>
            <person name="Brown C.T."/>
            <person name="Hug L.A."/>
            <person name="Sharon I."/>
            <person name="Castelle C.J."/>
            <person name="Probst A.J."/>
            <person name="Thomas B.C."/>
            <person name="Singh A."/>
            <person name="Wilkins M.J."/>
            <person name="Karaoz U."/>
            <person name="Brodie E.L."/>
            <person name="Williams K.H."/>
            <person name="Hubbard S.S."/>
            <person name="Banfield J.F."/>
        </authorList>
    </citation>
    <scope>NUCLEOTIDE SEQUENCE [LARGE SCALE GENOMIC DNA]</scope>
</reference>
<evidence type="ECO:0000313" key="3">
    <source>
        <dbReference type="EMBL" id="OGY78680.1"/>
    </source>
</evidence>
<dbReference type="Proteomes" id="UP000177165">
    <property type="component" value="Unassembled WGS sequence"/>
</dbReference>
<organism evidence="3 4">
    <name type="scientific">Candidatus Kerfeldbacteria bacterium RIFCSPHIGHO2_02_FULL_42_14</name>
    <dbReference type="NCBI Taxonomy" id="1798540"/>
    <lineage>
        <taxon>Bacteria</taxon>
        <taxon>Candidatus Kerfeldiibacteriota</taxon>
    </lineage>
</organism>
<dbReference type="STRING" id="1798540.A3B74_04885"/>
<feature type="region of interest" description="Disordered" evidence="1">
    <location>
        <begin position="154"/>
        <end position="252"/>
    </location>
</feature>
<keyword evidence="2" id="KW-0472">Membrane</keyword>
<name>A0A1G2ARM8_9BACT</name>
<evidence type="ECO:0000313" key="4">
    <source>
        <dbReference type="Proteomes" id="UP000177165"/>
    </source>
</evidence>
<keyword evidence="2" id="KW-1133">Transmembrane helix</keyword>
<protein>
    <submittedName>
        <fullName evidence="3">Uncharacterized protein</fullName>
    </submittedName>
</protein>
<feature type="compositionally biased region" description="Basic and acidic residues" evidence="1">
    <location>
        <begin position="177"/>
        <end position="207"/>
    </location>
</feature>
<feature type="compositionally biased region" description="Low complexity" evidence="1">
    <location>
        <begin position="208"/>
        <end position="224"/>
    </location>
</feature>
<keyword evidence="2" id="KW-0812">Transmembrane</keyword>
<evidence type="ECO:0000256" key="1">
    <source>
        <dbReference type="SAM" id="MobiDB-lite"/>
    </source>
</evidence>
<accession>A0A1G2ARM8</accession>
<gene>
    <name evidence="3" type="ORF">A3B74_04885</name>
</gene>